<evidence type="ECO:0000256" key="5">
    <source>
        <dbReference type="ARBA" id="ARBA00023065"/>
    </source>
</evidence>
<dbReference type="PANTHER" id="PTHR43427">
    <property type="entry name" value="CHLORIDE CHANNEL PROTEIN CLC-E"/>
    <property type="match status" value="1"/>
</dbReference>
<reference evidence="11 12" key="1">
    <citation type="submission" date="2019-07" db="EMBL/GenBank/DDBJ databases">
        <title>Full genome sequence of Humibacter sp. WJ7-1.</title>
        <authorList>
            <person name="Im W.-T."/>
        </authorList>
    </citation>
    <scope>NUCLEOTIDE SEQUENCE [LARGE SCALE GENOMIC DNA]</scope>
    <source>
        <strain evidence="11 12">WJ7-1</strain>
    </source>
</reference>
<keyword evidence="8" id="KW-0868">Chloride</keyword>
<feature type="transmembrane region" description="Helical" evidence="10">
    <location>
        <begin position="311"/>
        <end position="330"/>
    </location>
</feature>
<dbReference type="Proteomes" id="UP000320216">
    <property type="component" value="Chromosome"/>
</dbReference>
<evidence type="ECO:0000256" key="8">
    <source>
        <dbReference type="ARBA" id="ARBA00023214"/>
    </source>
</evidence>
<keyword evidence="9" id="KW-0407">Ion channel</keyword>
<dbReference type="OrthoDB" id="3261015at2"/>
<dbReference type="Gene3D" id="1.10.3080.10">
    <property type="entry name" value="Clc chloride channel"/>
    <property type="match status" value="1"/>
</dbReference>
<feature type="transmembrane region" description="Helical" evidence="10">
    <location>
        <begin position="166"/>
        <end position="186"/>
    </location>
</feature>
<feature type="transmembrane region" description="Helical" evidence="10">
    <location>
        <begin position="134"/>
        <end position="159"/>
    </location>
</feature>
<dbReference type="KEGG" id="huw:FPZ11_06635"/>
<feature type="transmembrane region" description="Helical" evidence="10">
    <location>
        <begin position="336"/>
        <end position="361"/>
    </location>
</feature>
<evidence type="ECO:0000256" key="6">
    <source>
        <dbReference type="ARBA" id="ARBA00023136"/>
    </source>
</evidence>
<feature type="transmembrane region" description="Helical" evidence="10">
    <location>
        <begin position="84"/>
        <end position="104"/>
    </location>
</feature>
<evidence type="ECO:0000256" key="7">
    <source>
        <dbReference type="ARBA" id="ARBA00023173"/>
    </source>
</evidence>
<keyword evidence="7" id="KW-0869">Chloride channel</keyword>
<dbReference type="Pfam" id="PF00654">
    <property type="entry name" value="Voltage_CLC"/>
    <property type="match status" value="1"/>
</dbReference>
<feature type="transmembrane region" description="Helical" evidence="10">
    <location>
        <begin position="206"/>
        <end position="227"/>
    </location>
</feature>
<evidence type="ECO:0000313" key="11">
    <source>
        <dbReference type="EMBL" id="QDZ16745.1"/>
    </source>
</evidence>
<dbReference type="GO" id="GO:0034707">
    <property type="term" value="C:chloride channel complex"/>
    <property type="evidence" value="ECO:0007669"/>
    <property type="project" value="UniProtKB-KW"/>
</dbReference>
<keyword evidence="5" id="KW-0406">Ion transport</keyword>
<dbReference type="GO" id="GO:0005254">
    <property type="term" value="F:chloride channel activity"/>
    <property type="evidence" value="ECO:0007669"/>
    <property type="project" value="UniProtKB-KW"/>
</dbReference>
<feature type="transmembrane region" description="Helical" evidence="10">
    <location>
        <begin position="46"/>
        <end position="63"/>
    </location>
</feature>
<proteinExistence type="predicted"/>
<evidence type="ECO:0000256" key="10">
    <source>
        <dbReference type="SAM" id="Phobius"/>
    </source>
</evidence>
<dbReference type="InterPro" id="IPR014743">
    <property type="entry name" value="Cl-channel_core"/>
</dbReference>
<keyword evidence="2" id="KW-0813">Transport</keyword>
<name>A0A5B8MAH8_9MICO</name>
<keyword evidence="3 10" id="KW-0812">Transmembrane</keyword>
<keyword evidence="4 10" id="KW-1133">Transmembrane helix</keyword>
<feature type="transmembrane region" description="Helical" evidence="10">
    <location>
        <begin position="239"/>
        <end position="258"/>
    </location>
</feature>
<evidence type="ECO:0000256" key="9">
    <source>
        <dbReference type="ARBA" id="ARBA00023303"/>
    </source>
</evidence>
<keyword evidence="12" id="KW-1185">Reference proteome</keyword>
<evidence type="ECO:0000313" key="12">
    <source>
        <dbReference type="Proteomes" id="UP000320216"/>
    </source>
</evidence>
<dbReference type="PANTHER" id="PTHR43427:SF6">
    <property type="entry name" value="CHLORIDE CHANNEL PROTEIN CLC-E"/>
    <property type="match status" value="1"/>
</dbReference>
<keyword evidence="6 10" id="KW-0472">Membrane</keyword>
<feature type="transmembrane region" description="Helical" evidence="10">
    <location>
        <begin position="278"/>
        <end position="299"/>
    </location>
</feature>
<dbReference type="InterPro" id="IPR050368">
    <property type="entry name" value="ClC-type_chloride_channel"/>
</dbReference>
<dbReference type="AlphaFoldDB" id="A0A5B8MAH8"/>
<dbReference type="PRINTS" id="PR00762">
    <property type="entry name" value="CLCHANNEL"/>
</dbReference>
<dbReference type="InterPro" id="IPR001807">
    <property type="entry name" value="ClC"/>
</dbReference>
<gene>
    <name evidence="11" type="ORF">FPZ11_06635</name>
</gene>
<evidence type="ECO:0000256" key="1">
    <source>
        <dbReference type="ARBA" id="ARBA00004141"/>
    </source>
</evidence>
<dbReference type="SUPFAM" id="SSF81340">
    <property type="entry name" value="Clc chloride channel"/>
    <property type="match status" value="1"/>
</dbReference>
<protein>
    <submittedName>
        <fullName evidence="11">Chloride channel protein</fullName>
    </submittedName>
</protein>
<accession>A0A5B8MAH8</accession>
<evidence type="ECO:0000256" key="2">
    <source>
        <dbReference type="ARBA" id="ARBA00022448"/>
    </source>
</evidence>
<organism evidence="11 12">
    <name type="scientific">Humibacter ginsenosidimutans</name>
    <dbReference type="NCBI Taxonomy" id="2599293"/>
    <lineage>
        <taxon>Bacteria</taxon>
        <taxon>Bacillati</taxon>
        <taxon>Actinomycetota</taxon>
        <taxon>Actinomycetes</taxon>
        <taxon>Micrococcales</taxon>
        <taxon>Microbacteriaceae</taxon>
        <taxon>Humibacter</taxon>
    </lineage>
</organism>
<evidence type="ECO:0000256" key="4">
    <source>
        <dbReference type="ARBA" id="ARBA00022989"/>
    </source>
</evidence>
<evidence type="ECO:0000256" key="3">
    <source>
        <dbReference type="ARBA" id="ARBA00022692"/>
    </source>
</evidence>
<feature type="transmembrane region" description="Helical" evidence="10">
    <location>
        <begin position="368"/>
        <end position="388"/>
    </location>
</feature>
<sequence length="397" mass="40198">MLIGVGAGVGGAVLSLILHAVEHLAYGYSSGTLLEAATHAPPVRRFVALVIAGLVGALGWYAIRRWLRPIVSVTESVDGKRMPGLATALNTVLQMVVVGLGGSVGREGAPRELAALFSGWLSDVVGLTARERRVMVACGAGAGLAAVYSVPFGGALFAIEVLLAEVSLATVIPAFVASGVATLVASPVVPSGPWYVVPNYSVSWGIVVWSVIAGPLVGLAASGFTWLVRAGERHRPGGWRVLVAMPLVFASVGLLAVFTPTVVGNGRALGQTAFDGTLSIALIALVTMIKAYATTSSLWAGTAGGTLTPSIAIGAGLGAAFGGLWIVLWPGEPVGAFALIGAAAFLASTMRAPLTGLVLVIEFSHSGTGLLVPLVLAVSGAVAVGYVLGRRRVTGVP</sequence>
<dbReference type="EMBL" id="CP042305">
    <property type="protein sequence ID" value="QDZ16745.1"/>
    <property type="molecule type" value="Genomic_DNA"/>
</dbReference>
<comment type="subcellular location">
    <subcellularLocation>
        <location evidence="1">Membrane</location>
        <topology evidence="1">Multi-pass membrane protein</topology>
    </subcellularLocation>
</comment>